<dbReference type="InterPro" id="IPR025369">
    <property type="entry name" value="DUF4274"/>
</dbReference>
<comment type="caution">
    <text evidence="2">The sequence shown here is derived from an EMBL/GenBank/DDBJ whole genome shotgun (WGS) entry which is preliminary data.</text>
</comment>
<name>A0A6M1PT23_9BACL</name>
<evidence type="ECO:0000313" key="2">
    <source>
        <dbReference type="EMBL" id="NGM85212.1"/>
    </source>
</evidence>
<dbReference type="RefSeq" id="WP_165103262.1">
    <property type="nucleotide sequence ID" value="NZ_JAAKGU010000014.1"/>
</dbReference>
<dbReference type="Pfam" id="PF14096">
    <property type="entry name" value="DUF4274"/>
    <property type="match status" value="1"/>
</dbReference>
<sequence>MTNKKTSDTHGEELQELKDLLYAEENSNIIAEIKNMSPLELHILAANFNWNSGFEIPEAILGNGNCDLGTGLLLFYRADGYRVLESKDAVSESAQSEWKDLISNLFDRIVDDDFPNKTISFTPPLTKVQAFKLRKSNPSIPEVFLDKSPGDDVAIPVL</sequence>
<proteinExistence type="predicted"/>
<gene>
    <name evidence="2" type="ORF">G5B47_22670</name>
</gene>
<evidence type="ECO:0000313" key="3">
    <source>
        <dbReference type="Proteomes" id="UP000480151"/>
    </source>
</evidence>
<evidence type="ECO:0000259" key="1">
    <source>
        <dbReference type="Pfam" id="PF14096"/>
    </source>
</evidence>
<organism evidence="2 3">
    <name type="scientific">Paenibacillus apii</name>
    <dbReference type="NCBI Taxonomy" id="1850370"/>
    <lineage>
        <taxon>Bacteria</taxon>
        <taxon>Bacillati</taxon>
        <taxon>Bacillota</taxon>
        <taxon>Bacilli</taxon>
        <taxon>Bacillales</taxon>
        <taxon>Paenibacillaceae</taxon>
        <taxon>Paenibacillus</taxon>
    </lineage>
</organism>
<dbReference type="EMBL" id="JAAKGU010000014">
    <property type="protein sequence ID" value="NGM85212.1"/>
    <property type="molecule type" value="Genomic_DNA"/>
</dbReference>
<protein>
    <submittedName>
        <fullName evidence="2">DUF4274 domain-containing protein</fullName>
    </submittedName>
</protein>
<reference evidence="2 3" key="1">
    <citation type="submission" date="2020-02" db="EMBL/GenBank/DDBJ databases">
        <authorList>
            <person name="Gao J."/>
            <person name="Sun J."/>
        </authorList>
    </citation>
    <scope>NUCLEOTIDE SEQUENCE [LARGE SCALE GENOMIC DNA]</scope>
    <source>
        <strain evidence="2 3">7124</strain>
    </source>
</reference>
<dbReference type="AlphaFoldDB" id="A0A6M1PT23"/>
<feature type="domain" description="DUF4274" evidence="1">
    <location>
        <begin position="37"/>
        <end position="109"/>
    </location>
</feature>
<dbReference type="Proteomes" id="UP000480151">
    <property type="component" value="Unassembled WGS sequence"/>
</dbReference>
<keyword evidence="3" id="KW-1185">Reference proteome</keyword>
<accession>A0A6M1PT23</accession>